<dbReference type="InterPro" id="IPR000626">
    <property type="entry name" value="Ubiquitin-like_dom"/>
</dbReference>
<evidence type="ECO:0000259" key="5">
    <source>
        <dbReference type="PROSITE" id="PS51035"/>
    </source>
</evidence>
<keyword evidence="1" id="KW-0143">Chaperone</keyword>
<dbReference type="InterPro" id="IPR039773">
    <property type="entry name" value="BAG_chaperone_regulator"/>
</dbReference>
<feature type="coiled-coil region" evidence="2">
    <location>
        <begin position="103"/>
        <end position="150"/>
    </location>
</feature>
<keyword evidence="2" id="KW-0175">Coiled coil</keyword>
<feature type="domain" description="Ubiquitin-like" evidence="4">
    <location>
        <begin position="19"/>
        <end position="90"/>
    </location>
</feature>
<dbReference type="GO" id="GO:0005737">
    <property type="term" value="C:cytoplasm"/>
    <property type="evidence" value="ECO:0007669"/>
    <property type="project" value="TreeGrafter"/>
</dbReference>
<proteinExistence type="predicted"/>
<dbReference type="Pfam" id="PF02179">
    <property type="entry name" value="BAG"/>
    <property type="match status" value="1"/>
</dbReference>
<dbReference type="InterPro" id="IPR036533">
    <property type="entry name" value="BAG_dom_sf"/>
</dbReference>
<dbReference type="GO" id="GO:0050821">
    <property type="term" value="P:protein stabilization"/>
    <property type="evidence" value="ECO:0007669"/>
    <property type="project" value="TreeGrafter"/>
</dbReference>
<feature type="domain" description="BAG" evidence="5">
    <location>
        <begin position="156"/>
        <end position="207"/>
    </location>
</feature>
<dbReference type="SUPFAM" id="SSF63491">
    <property type="entry name" value="BAG domain"/>
    <property type="match status" value="1"/>
</dbReference>
<dbReference type="GO" id="GO:0000774">
    <property type="term" value="F:adenyl-nucleotide exchange factor activity"/>
    <property type="evidence" value="ECO:0007669"/>
    <property type="project" value="TreeGrafter"/>
</dbReference>
<evidence type="ECO:0000256" key="2">
    <source>
        <dbReference type="SAM" id="Coils"/>
    </source>
</evidence>
<dbReference type="Pfam" id="PF00240">
    <property type="entry name" value="ubiquitin"/>
    <property type="match status" value="1"/>
</dbReference>
<evidence type="ECO:0000313" key="7">
    <source>
        <dbReference type="Proteomes" id="UP000245207"/>
    </source>
</evidence>
<feature type="region of interest" description="Disordered" evidence="3">
    <location>
        <begin position="203"/>
        <end position="231"/>
    </location>
</feature>
<dbReference type="InterPro" id="IPR029071">
    <property type="entry name" value="Ubiquitin-like_domsf"/>
</dbReference>
<dbReference type="Gene3D" id="3.10.20.90">
    <property type="entry name" value="Phosphatidylinositol 3-kinase Catalytic Subunit, Chain A, domain 1"/>
    <property type="match status" value="1"/>
</dbReference>
<protein>
    <submittedName>
        <fullName evidence="6">Molecular chaperone regulator BAG-1, Ubiquitin-related domain protein</fullName>
    </submittedName>
</protein>
<dbReference type="SMART" id="SM00213">
    <property type="entry name" value="UBQ"/>
    <property type="match status" value="1"/>
</dbReference>
<evidence type="ECO:0000256" key="1">
    <source>
        <dbReference type="ARBA" id="ARBA00023186"/>
    </source>
</evidence>
<dbReference type="Gene3D" id="1.20.58.120">
    <property type="entry name" value="BAG domain"/>
    <property type="match status" value="1"/>
</dbReference>
<dbReference type="SMART" id="SM00264">
    <property type="entry name" value="BAG"/>
    <property type="match status" value="1"/>
</dbReference>
<name>A0A2U1Q0P1_ARTAN</name>
<dbReference type="GO" id="GO:0051087">
    <property type="term" value="F:protein-folding chaperone binding"/>
    <property type="evidence" value="ECO:0007669"/>
    <property type="project" value="InterPro"/>
</dbReference>
<dbReference type="SUPFAM" id="SSF54236">
    <property type="entry name" value="Ubiquitin-like"/>
    <property type="match status" value="1"/>
</dbReference>
<accession>A0A2U1Q0P1</accession>
<dbReference type="EMBL" id="PKPP01000539">
    <property type="protein sequence ID" value="PWA91502.1"/>
    <property type="molecule type" value="Genomic_DNA"/>
</dbReference>
<dbReference type="PROSITE" id="PS51035">
    <property type="entry name" value="BAG"/>
    <property type="match status" value="1"/>
</dbReference>
<dbReference type="STRING" id="35608.A0A2U1Q0P1"/>
<evidence type="ECO:0000313" key="6">
    <source>
        <dbReference type="EMBL" id="PWA91502.1"/>
    </source>
</evidence>
<gene>
    <name evidence="6" type="ORF">CTI12_AA090410</name>
</gene>
<dbReference type="InterPro" id="IPR003103">
    <property type="entry name" value="BAG_domain"/>
</dbReference>
<keyword evidence="7" id="KW-1185">Reference proteome</keyword>
<evidence type="ECO:0000256" key="3">
    <source>
        <dbReference type="SAM" id="MobiDB-lite"/>
    </source>
</evidence>
<dbReference type="OrthoDB" id="417450at2759"/>
<organism evidence="6 7">
    <name type="scientific">Artemisia annua</name>
    <name type="common">Sweet wormwood</name>
    <dbReference type="NCBI Taxonomy" id="35608"/>
    <lineage>
        <taxon>Eukaryota</taxon>
        <taxon>Viridiplantae</taxon>
        <taxon>Streptophyta</taxon>
        <taxon>Embryophyta</taxon>
        <taxon>Tracheophyta</taxon>
        <taxon>Spermatophyta</taxon>
        <taxon>Magnoliopsida</taxon>
        <taxon>eudicotyledons</taxon>
        <taxon>Gunneridae</taxon>
        <taxon>Pentapetalae</taxon>
        <taxon>asterids</taxon>
        <taxon>campanulids</taxon>
        <taxon>Asterales</taxon>
        <taxon>Asteraceae</taxon>
        <taxon>Asteroideae</taxon>
        <taxon>Anthemideae</taxon>
        <taxon>Artemisiinae</taxon>
        <taxon>Artemisia</taxon>
    </lineage>
</organism>
<sequence>MGESAAAVAAEVDQGVAAGDIGVKVDTGSDSYLDLFINPNSTFAELKSVIAKETGLKPEEQKLLFRGKEMDDHEHLHMAGVKGNAKIILIENLPTQNEVLENVDKTEEVNEKVEEVKETIKEVSRGVEAVNKIREENNQFAEQVASLEAVVCSGIQVADKDFVFLTEMLMRQLLKLDGIDAEGEGRTQRKLEVRRVQGLVDTLDNLRTKNANPSNDAPKPASGEVPMPSSL</sequence>
<evidence type="ECO:0000259" key="4">
    <source>
        <dbReference type="PROSITE" id="PS50053"/>
    </source>
</evidence>
<comment type="caution">
    <text evidence="6">The sequence shown here is derived from an EMBL/GenBank/DDBJ whole genome shotgun (WGS) entry which is preliminary data.</text>
</comment>
<dbReference type="PANTHER" id="PTHR12329:SF49">
    <property type="entry name" value="BAG FAMILY MOLECULAR CHAPERONE REGULATOR 4-LIKE ISOFORM X1"/>
    <property type="match status" value="1"/>
</dbReference>
<dbReference type="AlphaFoldDB" id="A0A2U1Q0P1"/>
<dbReference type="PROSITE" id="PS50053">
    <property type="entry name" value="UBIQUITIN_2"/>
    <property type="match status" value="1"/>
</dbReference>
<dbReference type="PANTHER" id="PTHR12329">
    <property type="entry name" value="BCL2-ASSOCIATED ATHANOGENE"/>
    <property type="match status" value="1"/>
</dbReference>
<dbReference type="Proteomes" id="UP000245207">
    <property type="component" value="Unassembled WGS sequence"/>
</dbReference>
<reference evidence="6 7" key="1">
    <citation type="journal article" date="2018" name="Mol. Plant">
        <title>The genome of Artemisia annua provides insight into the evolution of Asteraceae family and artemisinin biosynthesis.</title>
        <authorList>
            <person name="Shen Q."/>
            <person name="Zhang L."/>
            <person name="Liao Z."/>
            <person name="Wang S."/>
            <person name="Yan T."/>
            <person name="Shi P."/>
            <person name="Liu M."/>
            <person name="Fu X."/>
            <person name="Pan Q."/>
            <person name="Wang Y."/>
            <person name="Lv Z."/>
            <person name="Lu X."/>
            <person name="Zhang F."/>
            <person name="Jiang W."/>
            <person name="Ma Y."/>
            <person name="Chen M."/>
            <person name="Hao X."/>
            <person name="Li L."/>
            <person name="Tang Y."/>
            <person name="Lv G."/>
            <person name="Zhou Y."/>
            <person name="Sun X."/>
            <person name="Brodelius P.E."/>
            <person name="Rose J.K.C."/>
            <person name="Tang K."/>
        </authorList>
    </citation>
    <scope>NUCLEOTIDE SEQUENCE [LARGE SCALE GENOMIC DNA]</scope>
    <source>
        <strain evidence="7">cv. Huhao1</strain>
        <tissue evidence="6">Leaf</tissue>
    </source>
</reference>